<keyword evidence="9 11" id="KW-0472">Membrane</keyword>
<evidence type="ECO:0000313" key="13">
    <source>
        <dbReference type="EMBL" id="SFL17675.1"/>
    </source>
</evidence>
<evidence type="ECO:0000256" key="9">
    <source>
        <dbReference type="ARBA" id="ARBA00023136"/>
    </source>
</evidence>
<evidence type="ECO:0000313" key="14">
    <source>
        <dbReference type="Proteomes" id="UP000199006"/>
    </source>
</evidence>
<dbReference type="EMBL" id="FOTI01000003">
    <property type="protein sequence ID" value="SFL17675.1"/>
    <property type="molecule type" value="Genomic_DNA"/>
</dbReference>
<dbReference type="PANTHER" id="PTHR42823:SF3">
    <property type="entry name" value="ATP SYNTHASE SUBUNIT A, CHLOROPLASTIC"/>
    <property type="match status" value="1"/>
</dbReference>
<dbReference type="CDD" id="cd00310">
    <property type="entry name" value="ATP-synt_Fo_a_6"/>
    <property type="match status" value="1"/>
</dbReference>
<dbReference type="Pfam" id="PF00119">
    <property type="entry name" value="ATP-synt_A"/>
    <property type="match status" value="1"/>
</dbReference>
<dbReference type="PRINTS" id="PR00123">
    <property type="entry name" value="ATPASEA"/>
</dbReference>
<keyword evidence="5 11" id="KW-0812">Transmembrane</keyword>
<feature type="transmembrane region" description="Helical" evidence="11">
    <location>
        <begin position="24"/>
        <end position="41"/>
    </location>
</feature>
<dbReference type="RefSeq" id="WP_089858766.1">
    <property type="nucleotide sequence ID" value="NZ_FOTI01000003.1"/>
</dbReference>
<dbReference type="NCBIfam" id="TIGR01131">
    <property type="entry name" value="ATP_synt_6_or_A"/>
    <property type="match status" value="1"/>
</dbReference>
<dbReference type="InterPro" id="IPR035908">
    <property type="entry name" value="F0_ATP_A_sf"/>
</dbReference>
<dbReference type="GO" id="GO:0005886">
    <property type="term" value="C:plasma membrane"/>
    <property type="evidence" value="ECO:0007669"/>
    <property type="project" value="UniProtKB-SubCell"/>
</dbReference>
<dbReference type="GO" id="GO:0042777">
    <property type="term" value="P:proton motive force-driven plasma membrane ATP synthesis"/>
    <property type="evidence" value="ECO:0007669"/>
    <property type="project" value="TreeGrafter"/>
</dbReference>
<comment type="similarity">
    <text evidence="2 11 12">Belongs to the ATPase A chain family.</text>
</comment>
<dbReference type="PROSITE" id="PS00449">
    <property type="entry name" value="ATPASE_A"/>
    <property type="match status" value="1"/>
</dbReference>
<dbReference type="InterPro" id="IPR045082">
    <property type="entry name" value="ATP_syn_F0_a_bact/chloroplast"/>
</dbReference>
<dbReference type="GO" id="GO:0046933">
    <property type="term" value="F:proton-transporting ATP synthase activity, rotational mechanism"/>
    <property type="evidence" value="ECO:0007669"/>
    <property type="project" value="UniProtKB-UniRule"/>
</dbReference>
<keyword evidence="11" id="KW-1003">Cell membrane</keyword>
<dbReference type="HAMAP" id="MF_01393">
    <property type="entry name" value="ATP_synth_a_bact"/>
    <property type="match status" value="1"/>
</dbReference>
<keyword evidence="6 11" id="KW-0375">Hydrogen ion transport</keyword>
<reference evidence="13 14" key="1">
    <citation type="submission" date="2016-10" db="EMBL/GenBank/DDBJ databases">
        <authorList>
            <person name="de Groot N.N."/>
        </authorList>
    </citation>
    <scope>NUCLEOTIDE SEQUENCE [LARGE SCALE GENOMIC DNA]</scope>
    <source>
        <strain evidence="13 14">ATCC 51327</strain>
    </source>
</reference>
<keyword evidence="4 11" id="KW-0138">CF(0)</keyword>
<evidence type="ECO:0000256" key="5">
    <source>
        <dbReference type="ARBA" id="ARBA00022692"/>
    </source>
</evidence>
<feature type="transmembrane region" description="Helical" evidence="11">
    <location>
        <begin position="192"/>
        <end position="216"/>
    </location>
</feature>
<feature type="transmembrane region" description="Helical" evidence="11">
    <location>
        <begin position="131"/>
        <end position="152"/>
    </location>
</feature>
<accession>A0A1I4FI92</accession>
<evidence type="ECO:0000256" key="1">
    <source>
        <dbReference type="ARBA" id="ARBA00004141"/>
    </source>
</evidence>
<evidence type="ECO:0000256" key="4">
    <source>
        <dbReference type="ARBA" id="ARBA00022547"/>
    </source>
</evidence>
<evidence type="ECO:0000256" key="6">
    <source>
        <dbReference type="ARBA" id="ARBA00022781"/>
    </source>
</evidence>
<dbReference type="SUPFAM" id="SSF81336">
    <property type="entry name" value="F1F0 ATP synthase subunit A"/>
    <property type="match status" value="1"/>
</dbReference>
<dbReference type="InterPro" id="IPR023011">
    <property type="entry name" value="ATP_synth_F0_asu_AS"/>
</dbReference>
<protein>
    <recommendedName>
        <fullName evidence="11 12">ATP synthase subunit a</fullName>
    </recommendedName>
    <alternativeName>
        <fullName evidence="11">ATP synthase F0 sector subunit a</fullName>
    </alternativeName>
    <alternativeName>
        <fullName evidence="11">F-ATPase subunit 6</fullName>
    </alternativeName>
</protein>
<evidence type="ECO:0000256" key="12">
    <source>
        <dbReference type="RuleBase" id="RU000483"/>
    </source>
</evidence>
<evidence type="ECO:0000256" key="11">
    <source>
        <dbReference type="HAMAP-Rule" id="MF_01393"/>
    </source>
</evidence>
<dbReference type="AlphaFoldDB" id="A0A1I4FI92"/>
<name>A0A1I4FI92_9FIRM</name>
<dbReference type="GO" id="GO:0045259">
    <property type="term" value="C:proton-transporting ATP synthase complex"/>
    <property type="evidence" value="ECO:0007669"/>
    <property type="project" value="UniProtKB-KW"/>
</dbReference>
<gene>
    <name evidence="11" type="primary">atpB</name>
    <name evidence="13" type="ORF">SAMN02983006_00376</name>
</gene>
<sequence length="219" mass="24091">MNPGPQIVFYLFGKDYLPITDTLMVGWLTVVIILILAKYLTSKMSIRPNGKQNVAEFIVELIHGQIEPMLPNEGWRFLPFIATIFIYIGFSNLISLIPGLASPTGDLNTTLGLALTVFLVVQYEGMREYGVWGYIKSFAEPVIFLLPINVIGELAKPISHSFRLFGNVVGGGIIITLVYQAAPALIPVPLHAWFGFFVGLIQALIFGMIAIAYISVAKS</sequence>
<organism evidence="13 14">
    <name type="scientific">Halanaerobium salsuginis</name>
    <dbReference type="NCBI Taxonomy" id="29563"/>
    <lineage>
        <taxon>Bacteria</taxon>
        <taxon>Bacillati</taxon>
        <taxon>Bacillota</taxon>
        <taxon>Clostridia</taxon>
        <taxon>Halanaerobiales</taxon>
        <taxon>Halanaerobiaceae</taxon>
        <taxon>Halanaerobium</taxon>
    </lineage>
</organism>
<dbReference type="Gene3D" id="1.20.120.220">
    <property type="entry name" value="ATP synthase, F0 complex, subunit A"/>
    <property type="match status" value="1"/>
</dbReference>
<keyword evidence="10 11" id="KW-0066">ATP synthesis</keyword>
<keyword evidence="14" id="KW-1185">Reference proteome</keyword>
<dbReference type="Proteomes" id="UP000199006">
    <property type="component" value="Unassembled WGS sequence"/>
</dbReference>
<dbReference type="InterPro" id="IPR000568">
    <property type="entry name" value="ATP_synth_F0_asu"/>
</dbReference>
<evidence type="ECO:0000256" key="3">
    <source>
        <dbReference type="ARBA" id="ARBA00022448"/>
    </source>
</evidence>
<keyword evidence="8 11" id="KW-0406">Ion transport</keyword>
<keyword evidence="7 11" id="KW-1133">Transmembrane helix</keyword>
<evidence type="ECO:0000256" key="2">
    <source>
        <dbReference type="ARBA" id="ARBA00006810"/>
    </source>
</evidence>
<comment type="function">
    <text evidence="11 12">Key component of the proton channel; it plays a direct role in the translocation of protons across the membrane.</text>
</comment>
<evidence type="ECO:0000256" key="7">
    <source>
        <dbReference type="ARBA" id="ARBA00022989"/>
    </source>
</evidence>
<dbReference type="STRING" id="29563.SAMN02983006_00376"/>
<feature type="transmembrane region" description="Helical" evidence="11">
    <location>
        <begin position="164"/>
        <end position="186"/>
    </location>
</feature>
<evidence type="ECO:0000256" key="8">
    <source>
        <dbReference type="ARBA" id="ARBA00023065"/>
    </source>
</evidence>
<evidence type="ECO:0000256" key="10">
    <source>
        <dbReference type="ARBA" id="ARBA00023310"/>
    </source>
</evidence>
<comment type="subcellular location">
    <subcellularLocation>
        <location evidence="11 12">Cell membrane</location>
        <topology evidence="11 12">Multi-pass membrane protein</topology>
    </subcellularLocation>
    <subcellularLocation>
        <location evidence="1">Membrane</location>
        <topology evidence="1">Multi-pass membrane protein</topology>
    </subcellularLocation>
</comment>
<keyword evidence="3 11" id="KW-0813">Transport</keyword>
<dbReference type="OrthoDB" id="9789241at2"/>
<proteinExistence type="inferred from homology"/>
<dbReference type="PANTHER" id="PTHR42823">
    <property type="entry name" value="ATP SYNTHASE SUBUNIT A, CHLOROPLASTIC"/>
    <property type="match status" value="1"/>
</dbReference>
<feature type="transmembrane region" description="Helical" evidence="11">
    <location>
        <begin position="77"/>
        <end position="101"/>
    </location>
</feature>